<keyword evidence="3" id="KW-1185">Reference proteome</keyword>
<feature type="compositionally biased region" description="Pro residues" evidence="1">
    <location>
        <begin position="141"/>
        <end position="157"/>
    </location>
</feature>
<organism evidence="2 3">
    <name type="scientific">Tautonia sociabilis</name>
    <dbReference type="NCBI Taxonomy" id="2080755"/>
    <lineage>
        <taxon>Bacteria</taxon>
        <taxon>Pseudomonadati</taxon>
        <taxon>Planctomycetota</taxon>
        <taxon>Planctomycetia</taxon>
        <taxon>Isosphaerales</taxon>
        <taxon>Isosphaeraceae</taxon>
        <taxon>Tautonia</taxon>
    </lineage>
</organism>
<reference evidence="2 3" key="1">
    <citation type="submission" date="2018-12" db="EMBL/GenBank/DDBJ databases">
        <authorList>
            <person name="Toschakov S.V."/>
        </authorList>
    </citation>
    <scope>NUCLEOTIDE SEQUENCE [LARGE SCALE GENOMIC DNA]</scope>
    <source>
        <strain evidence="2 3">GM2012</strain>
    </source>
</reference>
<feature type="region of interest" description="Disordered" evidence="1">
    <location>
        <begin position="622"/>
        <end position="658"/>
    </location>
</feature>
<evidence type="ECO:0008006" key="4">
    <source>
        <dbReference type="Google" id="ProtNLM"/>
    </source>
</evidence>
<feature type="compositionally biased region" description="Pro residues" evidence="1">
    <location>
        <begin position="628"/>
        <end position="637"/>
    </location>
</feature>
<evidence type="ECO:0000313" key="3">
    <source>
        <dbReference type="Proteomes" id="UP000280296"/>
    </source>
</evidence>
<feature type="region of interest" description="Disordered" evidence="1">
    <location>
        <begin position="138"/>
        <end position="158"/>
    </location>
</feature>
<evidence type="ECO:0000256" key="1">
    <source>
        <dbReference type="SAM" id="MobiDB-lite"/>
    </source>
</evidence>
<dbReference type="RefSeq" id="WP_126727171.1">
    <property type="nucleotide sequence ID" value="NZ_RYZH01000045.1"/>
</dbReference>
<evidence type="ECO:0000313" key="2">
    <source>
        <dbReference type="EMBL" id="RUL84896.1"/>
    </source>
</evidence>
<accession>A0A432MFM1</accession>
<sequence length="658" mass="71160">MPQASRRLGVLPSSLTDDVPAFGPIPRGARAIIPILLLIPALGVIVSDRGVEAMPPPGPSATCFALPVSEGRVSVEVSAEDAGGELLLIVTAAARSGPYRFDCAMAPGDGTVPAVRSLGRELGEFLPRRMARPIIQTFGPGPDPAPDRGPPLGPPPLRRSFSVLVRPGDPSSPSRYDTVDARLRALGDRIQVFVDEDDGRLVGDDMLRGIVSAFERHIEPAFSGWIGEPIDVDGDGRFTVLISGKIALPYAGRCRVDGYFRGTDLDPALPRPLSNRADLIYLSPELSPGPYLETILAHEYAHAVLCSRRRERLGPVSEEAWLDEAMAHLCEDRAARSTANVDYRVSAFLSDPSRYRLLVDDEHRPDRFRSHGDRGASYLFLRWCSDASGTDLPPVLALGRSTGRTNLEQATGLPFDELHRRWTLALALASLGPIALLDRGPDLLDRLGDWPLGGVRFDEIDPTSPVLSGSIEGTGTRFLRVLTAPGVPTRVDLQCDPSSSPRVSAILLRDRFPRVSLDVSAVEACADSTRFVVRIRERAGLPTRIDRLSWEPLLPPNDRSRVEMHPGQLEGDDVRSLFPEPVLPAGSDLVSEPFTVPTRSSRNAPLVFRLSARGPLGLRSVSWAITSPQPPTNPSSRPPDALDSSARGPTAIAPPPHP</sequence>
<dbReference type="EMBL" id="RYZH01000045">
    <property type="protein sequence ID" value="RUL84896.1"/>
    <property type="molecule type" value="Genomic_DNA"/>
</dbReference>
<reference evidence="2 3" key="2">
    <citation type="submission" date="2019-01" db="EMBL/GenBank/DDBJ databases">
        <title>Tautonia sociabilis, a novel thermotolerant planctomycete of Isosphaeraceae family, isolated from a 4000 m deep subterranean habitat.</title>
        <authorList>
            <person name="Kovaleva O.L."/>
            <person name="Elcheninov A.G."/>
            <person name="Van Heerden E."/>
            <person name="Toshchakov S.V."/>
            <person name="Novikov A."/>
            <person name="Bonch-Osmolovskaya E.A."/>
            <person name="Kublanov I.V."/>
        </authorList>
    </citation>
    <scope>NUCLEOTIDE SEQUENCE [LARGE SCALE GENOMIC DNA]</scope>
    <source>
        <strain evidence="2 3">GM2012</strain>
    </source>
</reference>
<protein>
    <recommendedName>
        <fullName evidence="4">Neutral metalloprotease</fullName>
    </recommendedName>
</protein>
<proteinExistence type="predicted"/>
<dbReference type="OrthoDB" id="288805at2"/>
<dbReference type="AlphaFoldDB" id="A0A432MFM1"/>
<name>A0A432MFM1_9BACT</name>
<comment type="caution">
    <text evidence="2">The sequence shown here is derived from an EMBL/GenBank/DDBJ whole genome shotgun (WGS) entry which is preliminary data.</text>
</comment>
<gene>
    <name evidence="2" type="ORF">TsocGM_19685</name>
</gene>
<dbReference type="Proteomes" id="UP000280296">
    <property type="component" value="Unassembled WGS sequence"/>
</dbReference>